<feature type="signal peptide" evidence="2">
    <location>
        <begin position="1"/>
        <end position="26"/>
    </location>
</feature>
<evidence type="ECO:0000313" key="3">
    <source>
        <dbReference type="EMBL" id="NYH41963.1"/>
    </source>
</evidence>
<feature type="region of interest" description="Disordered" evidence="1">
    <location>
        <begin position="39"/>
        <end position="78"/>
    </location>
</feature>
<evidence type="ECO:0000313" key="4">
    <source>
        <dbReference type="Proteomes" id="UP000523545"/>
    </source>
</evidence>
<protein>
    <submittedName>
        <fullName evidence="3">Uncharacterized protein</fullName>
    </submittedName>
</protein>
<evidence type="ECO:0000256" key="2">
    <source>
        <dbReference type="SAM" id="SignalP"/>
    </source>
</evidence>
<dbReference type="EMBL" id="JACCHK010000001">
    <property type="protein sequence ID" value="NYH41963.1"/>
    <property type="molecule type" value="Genomic_DNA"/>
</dbReference>
<gene>
    <name evidence="3" type="ORF">HNR22_001690</name>
</gene>
<evidence type="ECO:0000256" key="1">
    <source>
        <dbReference type="SAM" id="MobiDB-lite"/>
    </source>
</evidence>
<dbReference type="Proteomes" id="UP000523545">
    <property type="component" value="Unassembled WGS sequence"/>
</dbReference>
<feature type="chain" id="PRO_5039190255" evidence="2">
    <location>
        <begin position="27"/>
        <end position="78"/>
    </location>
</feature>
<keyword evidence="4" id="KW-1185">Reference proteome</keyword>
<dbReference type="AlphaFoldDB" id="A0A7Y9X0J7"/>
<organism evidence="3 4">
    <name type="scientific">Micromonospora jinlongensis</name>
    <dbReference type="NCBI Taxonomy" id="1287877"/>
    <lineage>
        <taxon>Bacteria</taxon>
        <taxon>Bacillati</taxon>
        <taxon>Actinomycetota</taxon>
        <taxon>Actinomycetes</taxon>
        <taxon>Micromonosporales</taxon>
        <taxon>Micromonosporaceae</taxon>
        <taxon>Micromonospora</taxon>
    </lineage>
</organism>
<accession>A0A7Y9X0J7</accession>
<name>A0A7Y9X0J7_9ACTN</name>
<keyword evidence="2" id="KW-0732">Signal</keyword>
<comment type="caution">
    <text evidence="3">The sequence shown here is derived from an EMBL/GenBank/DDBJ whole genome shotgun (WGS) entry which is preliminary data.</text>
</comment>
<sequence length="78" mass="8066">MARKRKPTARRALILAFAAGALTGAAGTLTLRRHRQEGDFATGDVTGQLDDVATPSLGGRIEASPQGTPVRSPAAPRS</sequence>
<proteinExistence type="predicted"/>
<reference evidence="3 4" key="1">
    <citation type="submission" date="2020-07" db="EMBL/GenBank/DDBJ databases">
        <title>Sequencing the genomes of 1000 actinobacteria strains.</title>
        <authorList>
            <person name="Klenk H.-P."/>
        </authorList>
    </citation>
    <scope>NUCLEOTIDE SEQUENCE [LARGE SCALE GENOMIC DNA]</scope>
    <source>
        <strain evidence="3 4">DSM 45876</strain>
    </source>
</reference>